<feature type="binding site" evidence="6">
    <location>
        <position position="326"/>
    </location>
    <ligand>
        <name>substrate</name>
    </ligand>
</feature>
<dbReference type="PANTHER" id="PTHR43530">
    <property type="entry name" value="QUEUINE TRNA-RIBOSYLTRANSFERASE CATALYTIC SUBUNIT 1"/>
    <property type="match status" value="1"/>
</dbReference>
<comment type="similarity">
    <text evidence="6">Belongs to the queuine tRNA-ribosyltransferase family.</text>
</comment>
<feature type="region of interest" description="RNA binding; important for wobble base 34 recognition" evidence="6">
    <location>
        <begin position="385"/>
        <end position="389"/>
    </location>
</feature>
<reference evidence="9" key="1">
    <citation type="submission" date="2013-12" db="EMBL/GenBank/DDBJ databases">
        <authorList>
            <person name="Omoto C.K."/>
            <person name="Sibley D."/>
            <person name="Venepally P."/>
            <person name="Hadjithomas M."/>
            <person name="Karamycheva S."/>
            <person name="Brunk B."/>
            <person name="Roos D."/>
            <person name="Caler E."/>
            <person name="Lorenzi H."/>
        </authorList>
    </citation>
    <scope>NUCLEOTIDE SEQUENCE</scope>
</reference>
<feature type="domain" description="tRNA-guanine(15) transglycosylase-like" evidence="8">
    <location>
        <begin position="123"/>
        <end position="480"/>
    </location>
</feature>
<comment type="subcellular location">
    <subcellularLocation>
        <location evidence="6">Cytoplasm</location>
    </subcellularLocation>
</comment>
<comment type="catalytic activity">
    <reaction evidence="6">
        <text>guanosine(34) in tRNA + queuine = queuosine(34) in tRNA + guanine</text>
        <dbReference type="Rhea" id="RHEA:16633"/>
        <dbReference type="Rhea" id="RHEA-COMP:10341"/>
        <dbReference type="Rhea" id="RHEA-COMP:18571"/>
        <dbReference type="ChEBI" id="CHEBI:16235"/>
        <dbReference type="ChEBI" id="CHEBI:17433"/>
        <dbReference type="ChEBI" id="CHEBI:74269"/>
        <dbReference type="ChEBI" id="CHEBI:194431"/>
        <dbReference type="EC" id="2.4.2.64"/>
    </reaction>
</comment>
<comment type="subunit">
    <text evidence="6">Heterodimer of a catalytic subunit and an accessory subunit.</text>
</comment>
<dbReference type="eggNOG" id="KOG3908">
    <property type="taxonomic scope" value="Eukaryota"/>
</dbReference>
<dbReference type="NCBIfam" id="TIGR00449">
    <property type="entry name" value="tgt_general"/>
    <property type="match status" value="1"/>
</dbReference>
<dbReference type="GO" id="GO:0046872">
    <property type="term" value="F:metal ion binding"/>
    <property type="evidence" value="ECO:0007669"/>
    <property type="project" value="UniProtKB-KW"/>
</dbReference>
<dbReference type="EC" id="2.4.2.64" evidence="6"/>
<dbReference type="Proteomes" id="UP000019763">
    <property type="component" value="Unassembled WGS sequence"/>
</dbReference>
<dbReference type="GO" id="GO:0005829">
    <property type="term" value="C:cytosol"/>
    <property type="evidence" value="ECO:0007669"/>
    <property type="project" value="TreeGrafter"/>
</dbReference>
<keyword evidence="3 6" id="KW-0819">tRNA processing</keyword>
<keyword evidence="4 6" id="KW-0479">Metal-binding</keyword>
<evidence type="ECO:0000256" key="5">
    <source>
        <dbReference type="ARBA" id="ARBA00022833"/>
    </source>
</evidence>
<dbReference type="Gene3D" id="3.20.20.105">
    <property type="entry name" value="Queuine tRNA-ribosyltransferase-like"/>
    <property type="match status" value="1"/>
</dbReference>
<dbReference type="GO" id="GO:0006400">
    <property type="term" value="P:tRNA modification"/>
    <property type="evidence" value="ECO:0007669"/>
    <property type="project" value="InterPro"/>
</dbReference>
<dbReference type="InterPro" id="IPR004803">
    <property type="entry name" value="TGT"/>
</dbReference>
<dbReference type="EMBL" id="AFNH02000055">
    <property type="protein sequence ID" value="EZG87281.1"/>
    <property type="molecule type" value="Genomic_DNA"/>
</dbReference>
<protein>
    <recommendedName>
        <fullName evidence="6">Queuine tRNA-ribosyltransferase catalytic subunit 1</fullName>
        <ecNumber evidence="6">2.4.2.64</ecNumber>
    </recommendedName>
    <alternativeName>
        <fullName evidence="6">Guanine insertion enzyme</fullName>
    </alternativeName>
    <alternativeName>
        <fullName evidence="6">tRNA-guanine transglycosylase</fullName>
    </alternativeName>
</protein>
<feature type="binding site" evidence="6">
    <location>
        <begin position="201"/>
        <end position="205"/>
    </location>
    <ligand>
        <name>substrate</name>
    </ligand>
</feature>
<dbReference type="OrthoDB" id="10249838at2759"/>
<dbReference type="Pfam" id="PF01702">
    <property type="entry name" value="TGT"/>
    <property type="match status" value="1"/>
</dbReference>
<dbReference type="HAMAP" id="MF_00168">
    <property type="entry name" value="Q_tRNA_Tgt"/>
    <property type="match status" value="1"/>
</dbReference>
<keyword evidence="6" id="KW-0963">Cytoplasm</keyword>
<dbReference type="NCBIfam" id="TIGR00430">
    <property type="entry name" value="Q_tRNA_tgt"/>
    <property type="match status" value="1"/>
</dbReference>
<feature type="active site" description="Nucleophile" evidence="6">
    <location>
        <position position="380"/>
    </location>
</feature>
<organism evidence="9 10">
    <name type="scientific">Gregarina niphandrodes</name>
    <name type="common">Septate eugregarine</name>
    <dbReference type="NCBI Taxonomy" id="110365"/>
    <lineage>
        <taxon>Eukaryota</taxon>
        <taxon>Sar</taxon>
        <taxon>Alveolata</taxon>
        <taxon>Apicomplexa</taxon>
        <taxon>Conoidasida</taxon>
        <taxon>Gregarinasina</taxon>
        <taxon>Eugregarinorida</taxon>
        <taxon>Gregarinidae</taxon>
        <taxon>Gregarina</taxon>
    </lineage>
</organism>
<dbReference type="AlphaFoldDB" id="A0A023BD93"/>
<accession>A0A023BD93</accession>
<evidence type="ECO:0000256" key="1">
    <source>
        <dbReference type="ARBA" id="ARBA00022676"/>
    </source>
</evidence>
<evidence type="ECO:0000256" key="2">
    <source>
        <dbReference type="ARBA" id="ARBA00022679"/>
    </source>
</evidence>
<feature type="binding site" evidence="6">
    <location>
        <position position="255"/>
    </location>
    <ligand>
        <name>substrate</name>
    </ligand>
</feature>
<feature type="binding site" evidence="6">
    <location>
        <position position="420"/>
    </location>
    <ligand>
        <name>Zn(2+)</name>
        <dbReference type="ChEBI" id="CHEBI:29105"/>
    </ligand>
</feature>
<feature type="region of interest" description="RNA binding" evidence="6">
    <location>
        <begin position="361"/>
        <end position="367"/>
    </location>
</feature>
<evidence type="ECO:0000256" key="4">
    <source>
        <dbReference type="ARBA" id="ARBA00022723"/>
    </source>
</evidence>
<comment type="function">
    <text evidence="6">Catalytic subunit of the queuine tRNA-ribosyltransferase (TGT) that catalyzes the base-exchange of a guanine (G) residue with queuine (Q) at position 34 (anticodon wobble position) in tRNAs with GU(N) anticodons (tRNA-Asp, -Asn, -His and -Tyr), resulting in the hypermodified nucleoside queuosine (7-(((4,5-cis-dihydroxy-2-cyclopenten-1-yl)amino)methyl)-7-deazaguanosine). Catalysis occurs through a double-displacement mechanism. The nucleophile active site attacks the C1' of nucleotide 34 to detach the guanine base from the RNA, forming a covalent enzyme-RNA intermediate. The proton acceptor active site deprotonates the incoming queuine, allowing a nucleophilic attack on the C1' of the ribose to form the product.</text>
</comment>
<comment type="caution">
    <text evidence="9">The sequence shown here is derived from an EMBL/GenBank/DDBJ whole genome shotgun (WGS) entry which is preliminary data.</text>
</comment>
<feature type="region of interest" description="Disordered" evidence="7">
    <location>
        <begin position="1"/>
        <end position="63"/>
    </location>
</feature>
<dbReference type="GeneID" id="22910540"/>
<evidence type="ECO:0000313" key="9">
    <source>
        <dbReference type="EMBL" id="EZG87281.1"/>
    </source>
</evidence>
<evidence type="ECO:0000256" key="3">
    <source>
        <dbReference type="ARBA" id="ARBA00022694"/>
    </source>
</evidence>
<comment type="cofactor">
    <cofactor evidence="6">
        <name>Zn(2+)</name>
        <dbReference type="ChEBI" id="CHEBI:29105"/>
    </cofactor>
</comment>
<dbReference type="RefSeq" id="XP_011128677.1">
    <property type="nucleotide sequence ID" value="XM_011130375.1"/>
</dbReference>
<proteinExistence type="inferred from homology"/>
<dbReference type="VEuPathDB" id="CryptoDB:GNI_007370"/>
<gene>
    <name evidence="9" type="ORF">GNI_007370</name>
</gene>
<evidence type="ECO:0000259" key="8">
    <source>
        <dbReference type="Pfam" id="PF01702"/>
    </source>
</evidence>
<dbReference type="PANTHER" id="PTHR43530:SF1">
    <property type="entry name" value="QUEUINE TRNA-RIBOSYLTRANSFERASE CATALYTIC SUBUNIT 1"/>
    <property type="match status" value="1"/>
</dbReference>
<keyword evidence="2 6" id="KW-0808">Transferase</keyword>
<name>A0A023BD93_GRENI</name>
<evidence type="ECO:0000313" key="10">
    <source>
        <dbReference type="Proteomes" id="UP000019763"/>
    </source>
</evidence>
<evidence type="ECO:0000256" key="7">
    <source>
        <dbReference type="SAM" id="MobiDB-lite"/>
    </source>
</evidence>
<dbReference type="InterPro" id="IPR036511">
    <property type="entry name" value="TGT-like_sf"/>
</dbReference>
<sequence length="551" mass="60944">MPGPYKRSLEDAGCPQKGCPLDASEERTITEESVTGAAPTGVAPVGIERAKRRRSDFPPNVPEECEKTAVSPMTVTPATVTPASVVTSDTITPATIVPRDVVPVCSVYKGRASSFTLRMVDGRARRGTLELPHARVETPCFMPVGTNGPMKMILSERMERLGPSLMLNNTYHLGARLGRELLTHFGGTHTMMQWDGGLLTDSGGFQMVSLLKLARITEEGVEFEHPSTREKMLLTPEESIAIQNAIGADVMMALDDVISAVDDDRKRFEISVGRTTRWLHRCMAANARPDEQNLWGIVQGGLYADLREESLKQLRDLDLPGFAIGGLSGGESKAQFAEMVELCTRRYGQGLPEHKSRYLMGVGYPLDIVVCVALGCDLFDCVFPTRTARFGVALADEGHIRLKNNAYRTDPRPVDETCDCYMCQHFTRAFIHATIASSPSTLSMISEHNIRYLHNLGVRMRTAIEQKNYSGFVRDFLAKQFPPAEDRFPPIWVRGALRQVMPEVESWYSWDSLTPAQIEAMQKDEKCGSHSHTEFQPRCTAAVEGDAGNQS</sequence>
<feature type="binding site" evidence="6">
    <location>
        <position position="418"/>
    </location>
    <ligand>
        <name>Zn(2+)</name>
        <dbReference type="ChEBI" id="CHEBI:29105"/>
    </ligand>
</feature>
<feature type="binding site" evidence="6">
    <location>
        <position position="448"/>
    </location>
    <ligand>
        <name>Zn(2+)</name>
        <dbReference type="ChEBI" id="CHEBI:29105"/>
    </ligand>
</feature>
<evidence type="ECO:0000256" key="6">
    <source>
        <dbReference type="HAMAP-Rule" id="MF_03218"/>
    </source>
</evidence>
<feature type="active site" description="Proton acceptor" evidence="6">
    <location>
        <position position="201"/>
    </location>
</feature>
<dbReference type="GO" id="GO:0008479">
    <property type="term" value="F:tRNA-guanosine(34) queuine transglycosylase activity"/>
    <property type="evidence" value="ECO:0007669"/>
    <property type="project" value="UniProtKB-UniRule"/>
</dbReference>
<feature type="binding site" evidence="6">
    <location>
        <position position="299"/>
    </location>
    <ligand>
        <name>substrate</name>
    </ligand>
</feature>
<dbReference type="InterPro" id="IPR002616">
    <property type="entry name" value="tRNA_ribo_trans-like"/>
</dbReference>
<dbReference type="SUPFAM" id="SSF51713">
    <property type="entry name" value="tRNA-guanine transglycosylase"/>
    <property type="match status" value="1"/>
</dbReference>
<keyword evidence="10" id="KW-1185">Reference proteome</keyword>
<keyword evidence="5 6" id="KW-0862">Zinc</keyword>
<feature type="binding site" evidence="6">
    <location>
        <position position="423"/>
    </location>
    <ligand>
        <name>Zn(2+)</name>
        <dbReference type="ChEBI" id="CHEBI:29105"/>
    </ligand>
</feature>
<keyword evidence="1 6" id="KW-0328">Glycosyltransferase</keyword>